<dbReference type="EMBL" id="LSYS01003169">
    <property type="protein sequence ID" value="OPJ83400.1"/>
    <property type="molecule type" value="Genomic_DNA"/>
</dbReference>
<evidence type="ECO:0000313" key="1">
    <source>
        <dbReference type="EMBL" id="OPJ83400.1"/>
    </source>
</evidence>
<proteinExistence type="predicted"/>
<reference evidence="1 2" key="1">
    <citation type="submission" date="2016-02" db="EMBL/GenBank/DDBJ databases">
        <title>Band-tailed pigeon sequencing and assembly.</title>
        <authorList>
            <person name="Soares A.E."/>
            <person name="Novak B.J."/>
            <person name="Rice E.S."/>
            <person name="O'Connell B."/>
            <person name="Chang D."/>
            <person name="Weber S."/>
            <person name="Shapiro B."/>
        </authorList>
    </citation>
    <scope>NUCLEOTIDE SEQUENCE [LARGE SCALE GENOMIC DNA]</scope>
    <source>
        <strain evidence="1">BTP2013</strain>
        <tissue evidence="1">Blood</tissue>
    </source>
</reference>
<name>A0A1V4KG02_PATFA</name>
<evidence type="ECO:0000313" key="2">
    <source>
        <dbReference type="Proteomes" id="UP000190648"/>
    </source>
</evidence>
<keyword evidence="2" id="KW-1185">Reference proteome</keyword>
<sequence>MQIREAEDLHIFFSYRESRHKALSILPDLSLKTDLRKPNLPISCTVLILRPHVTESSFHPKRKVGGGSPAVLETLCSLP</sequence>
<dbReference type="Proteomes" id="UP000190648">
    <property type="component" value="Unassembled WGS sequence"/>
</dbReference>
<accession>A0A1V4KG02</accession>
<organism evidence="1 2">
    <name type="scientific">Patagioenas fasciata monilis</name>
    <dbReference type="NCBI Taxonomy" id="372326"/>
    <lineage>
        <taxon>Eukaryota</taxon>
        <taxon>Metazoa</taxon>
        <taxon>Chordata</taxon>
        <taxon>Craniata</taxon>
        <taxon>Vertebrata</taxon>
        <taxon>Euteleostomi</taxon>
        <taxon>Archelosauria</taxon>
        <taxon>Archosauria</taxon>
        <taxon>Dinosauria</taxon>
        <taxon>Saurischia</taxon>
        <taxon>Theropoda</taxon>
        <taxon>Coelurosauria</taxon>
        <taxon>Aves</taxon>
        <taxon>Neognathae</taxon>
        <taxon>Neoaves</taxon>
        <taxon>Columbimorphae</taxon>
        <taxon>Columbiformes</taxon>
        <taxon>Columbidae</taxon>
        <taxon>Patagioenas</taxon>
    </lineage>
</organism>
<protein>
    <submittedName>
        <fullName evidence="1">Uncharacterized protein</fullName>
    </submittedName>
</protein>
<dbReference type="AlphaFoldDB" id="A0A1V4KG02"/>
<gene>
    <name evidence="1" type="ORF">AV530_006301</name>
</gene>
<comment type="caution">
    <text evidence="1">The sequence shown here is derived from an EMBL/GenBank/DDBJ whole genome shotgun (WGS) entry which is preliminary data.</text>
</comment>